<protein>
    <submittedName>
        <fullName evidence="1">Uncharacterized protein</fullName>
    </submittedName>
</protein>
<accession>A0A1Y0SUE6</accession>
<keyword evidence="2" id="KW-1185">Reference proteome</keyword>
<reference evidence="1 2" key="1">
    <citation type="submission" date="2017-05" db="EMBL/GenBank/DDBJ databases">
        <authorList>
            <person name="Song R."/>
            <person name="Chenine A.L."/>
            <person name="Ruprecht R.M."/>
        </authorList>
    </citation>
    <scope>NUCLEOTIDE SEQUENCE [LARGE SCALE GENOMIC DNA]</scope>
</reference>
<gene>
    <name evidence="1" type="ORF">PHABIO_339</name>
</gene>
<evidence type="ECO:0000313" key="1">
    <source>
        <dbReference type="EMBL" id="ARV76970.1"/>
    </source>
</evidence>
<sequence length="122" mass="13869">MLNLTHVLRSLLLIILFALPMSTQASVGVKVDELYCDGLSLMAKATSEANQRKEPEAAWRKNLETLRGYGVKDKDNVLYYILPQAVTQVKRIYQSKQAPKDVYIAEYNRCMKEQYGQVVAVN</sequence>
<evidence type="ECO:0000313" key="2">
    <source>
        <dbReference type="Proteomes" id="UP000225448"/>
    </source>
</evidence>
<organism evidence="1 2">
    <name type="scientific">Pseudomonas phage Phabio</name>
    <dbReference type="NCBI Taxonomy" id="2006668"/>
    <lineage>
        <taxon>Viruses</taxon>
        <taxon>Duplodnaviria</taxon>
        <taxon>Heunggongvirae</taxon>
        <taxon>Uroviricota</taxon>
        <taxon>Caudoviricetes</taxon>
        <taxon>Chimalliviridae</taxon>
        <taxon>Phabiovirus</taxon>
        <taxon>Phabiovirus phabio</taxon>
    </lineage>
</organism>
<proteinExistence type="predicted"/>
<dbReference type="Proteomes" id="UP000225448">
    <property type="component" value="Segment"/>
</dbReference>
<dbReference type="EMBL" id="MF042360">
    <property type="protein sequence ID" value="ARV76970.1"/>
    <property type="molecule type" value="Genomic_DNA"/>
</dbReference>
<name>A0A1Y0SUE6_9CAUD</name>